<keyword evidence="3" id="KW-0732">Signal</keyword>
<organism evidence="4 5">
    <name type="scientific">Athelia psychrophila</name>
    <dbReference type="NCBI Taxonomy" id="1759441"/>
    <lineage>
        <taxon>Eukaryota</taxon>
        <taxon>Fungi</taxon>
        <taxon>Dikarya</taxon>
        <taxon>Basidiomycota</taxon>
        <taxon>Agaricomycotina</taxon>
        <taxon>Agaricomycetes</taxon>
        <taxon>Agaricomycetidae</taxon>
        <taxon>Atheliales</taxon>
        <taxon>Atheliaceae</taxon>
        <taxon>Athelia</taxon>
    </lineage>
</organism>
<dbReference type="Proteomes" id="UP000076532">
    <property type="component" value="Unassembled WGS sequence"/>
</dbReference>
<feature type="signal peptide" evidence="3">
    <location>
        <begin position="1"/>
        <end position="19"/>
    </location>
</feature>
<evidence type="ECO:0000256" key="3">
    <source>
        <dbReference type="SAM" id="SignalP"/>
    </source>
</evidence>
<reference evidence="4 5" key="1">
    <citation type="journal article" date="2016" name="Mol. Biol. Evol.">
        <title>Comparative Genomics of Early-Diverging Mushroom-Forming Fungi Provides Insights into the Origins of Lignocellulose Decay Capabilities.</title>
        <authorList>
            <person name="Nagy L.G."/>
            <person name="Riley R."/>
            <person name="Tritt A."/>
            <person name="Adam C."/>
            <person name="Daum C."/>
            <person name="Floudas D."/>
            <person name="Sun H."/>
            <person name="Yadav J.S."/>
            <person name="Pangilinan J."/>
            <person name="Larsson K.H."/>
            <person name="Matsuura K."/>
            <person name="Barry K."/>
            <person name="Labutti K."/>
            <person name="Kuo R."/>
            <person name="Ohm R.A."/>
            <person name="Bhattacharya S.S."/>
            <person name="Shirouzu T."/>
            <person name="Yoshinaga Y."/>
            <person name="Martin F.M."/>
            <person name="Grigoriev I.V."/>
            <person name="Hibbett D.S."/>
        </authorList>
    </citation>
    <scope>NUCLEOTIDE SEQUENCE [LARGE SCALE GENOMIC DNA]</scope>
    <source>
        <strain evidence="4 5">CBS 109695</strain>
    </source>
</reference>
<accession>A0A165ZPV1</accession>
<gene>
    <name evidence="4" type="ORF">FIBSPDRAFT_962787</name>
</gene>
<proteinExistence type="predicted"/>
<keyword evidence="2" id="KW-0472">Membrane</keyword>
<feature type="chain" id="PRO_5007870157" description="Mid2 domain-containing protein" evidence="3">
    <location>
        <begin position="20"/>
        <end position="211"/>
    </location>
</feature>
<feature type="region of interest" description="Disordered" evidence="1">
    <location>
        <begin position="148"/>
        <end position="167"/>
    </location>
</feature>
<evidence type="ECO:0000313" key="4">
    <source>
        <dbReference type="EMBL" id="KZP10800.1"/>
    </source>
</evidence>
<dbReference type="OrthoDB" id="5316007at2759"/>
<dbReference type="AlphaFoldDB" id="A0A165ZPV1"/>
<keyword evidence="2" id="KW-1133">Transmembrane helix</keyword>
<evidence type="ECO:0000313" key="5">
    <source>
        <dbReference type="Proteomes" id="UP000076532"/>
    </source>
</evidence>
<keyword evidence="5" id="KW-1185">Reference proteome</keyword>
<keyword evidence="2" id="KW-0812">Transmembrane</keyword>
<name>A0A165ZPV1_9AGAM</name>
<evidence type="ECO:0008006" key="6">
    <source>
        <dbReference type="Google" id="ProtNLM"/>
    </source>
</evidence>
<feature type="transmembrane region" description="Helical" evidence="2">
    <location>
        <begin position="177"/>
        <end position="200"/>
    </location>
</feature>
<protein>
    <recommendedName>
        <fullName evidence="6">Mid2 domain-containing protein</fullName>
    </recommendedName>
</protein>
<dbReference type="EMBL" id="KV417673">
    <property type="protein sequence ID" value="KZP10800.1"/>
    <property type="molecule type" value="Genomic_DNA"/>
</dbReference>
<sequence length="211" mass="21848">MISLKPLLFALLLLSQSFGVDVIEPITRTGWTSSGPNDILWQNTTGDPAYFRLQLAQNNQTTFTASDAITADGIIVNFVPASYLFETITPSCKSGQADTGVRLPTGTGFTLRFLATNEDGTEEGQLLGTSEVFSIIDSTATYCVATTTSTSSAPSTPSTGSGSVSSGDLLTSSPSHVGAIIGGTIGGVLALLLLIGAACIRKHVSVLLRSP</sequence>
<evidence type="ECO:0000256" key="1">
    <source>
        <dbReference type="SAM" id="MobiDB-lite"/>
    </source>
</evidence>
<evidence type="ECO:0000256" key="2">
    <source>
        <dbReference type="SAM" id="Phobius"/>
    </source>
</evidence>